<reference evidence="5 6" key="1">
    <citation type="journal article" date="2014" name="Genome Announc.">
        <title>Draft genome sequence of the pathogenic fungus Scedosporium apiospermum.</title>
        <authorList>
            <person name="Vandeputte P."/>
            <person name="Ghamrawi S."/>
            <person name="Rechenmann M."/>
            <person name="Iltis A."/>
            <person name="Giraud S."/>
            <person name="Fleury M."/>
            <person name="Thornton C."/>
            <person name="Delhaes L."/>
            <person name="Meyer W."/>
            <person name="Papon N."/>
            <person name="Bouchara J.P."/>
        </authorList>
    </citation>
    <scope>NUCLEOTIDE SEQUENCE [LARGE SCALE GENOMIC DNA]</scope>
    <source>
        <strain evidence="5 6">IHEM 14462</strain>
    </source>
</reference>
<feature type="domain" description="Csf1 C-terminal region" evidence="4">
    <location>
        <begin position="2444"/>
        <end position="3182"/>
    </location>
</feature>
<dbReference type="GeneID" id="27726301"/>
<keyword evidence="2" id="KW-0472">Membrane</keyword>
<dbReference type="HOGENOM" id="CLU_000126_1_0_1"/>
<dbReference type="InterPro" id="IPR056779">
    <property type="entry name" value="Csf1_C"/>
</dbReference>
<feature type="domain" description="Csf1 N-terminal" evidence="3">
    <location>
        <begin position="33"/>
        <end position="824"/>
    </location>
</feature>
<feature type="region of interest" description="Disordered" evidence="1">
    <location>
        <begin position="2887"/>
        <end position="2908"/>
    </location>
</feature>
<protein>
    <submittedName>
        <fullName evidence="5">Fermentation associated protein</fullName>
    </submittedName>
</protein>
<evidence type="ECO:0000313" key="5">
    <source>
        <dbReference type="EMBL" id="KEZ41151.1"/>
    </source>
</evidence>
<dbReference type="InterPro" id="IPR029636">
    <property type="entry name" value="Csf1"/>
</dbReference>
<comment type="caution">
    <text evidence="5">The sequence shown here is derived from an EMBL/GenBank/DDBJ whole genome shotgun (WGS) entry which is preliminary data.</text>
</comment>
<feature type="region of interest" description="Disordered" evidence="1">
    <location>
        <begin position="2413"/>
        <end position="2442"/>
    </location>
</feature>
<feature type="region of interest" description="Disordered" evidence="1">
    <location>
        <begin position="2503"/>
        <end position="2523"/>
    </location>
</feature>
<dbReference type="KEGG" id="sapo:SAPIO_CDS7229"/>
<dbReference type="Pfam" id="PF25038">
    <property type="entry name" value="Csf1_C"/>
    <property type="match status" value="1"/>
</dbReference>
<keyword evidence="6" id="KW-1185">Reference proteome</keyword>
<dbReference type="OMA" id="YGLEWFI"/>
<proteinExistence type="predicted"/>
<dbReference type="InterPro" id="IPR048636">
    <property type="entry name" value="Csf1_N"/>
</dbReference>
<feature type="region of interest" description="Disordered" evidence="1">
    <location>
        <begin position="161"/>
        <end position="192"/>
    </location>
</feature>
<feature type="region of interest" description="Disordered" evidence="1">
    <location>
        <begin position="509"/>
        <end position="542"/>
    </location>
</feature>
<feature type="region of interest" description="Disordered" evidence="1">
    <location>
        <begin position="292"/>
        <end position="311"/>
    </location>
</feature>
<gene>
    <name evidence="5" type="ORF">SAPIO_CDS7229</name>
</gene>
<dbReference type="GO" id="GO:0006113">
    <property type="term" value="P:fermentation"/>
    <property type="evidence" value="ECO:0007669"/>
    <property type="project" value="InterPro"/>
</dbReference>
<keyword evidence="2" id="KW-0812">Transmembrane</keyword>
<feature type="region of interest" description="Disordered" evidence="1">
    <location>
        <begin position="1135"/>
        <end position="1202"/>
    </location>
</feature>
<organism evidence="5 6">
    <name type="scientific">Pseudallescheria apiosperma</name>
    <name type="common">Scedosporium apiospermum</name>
    <dbReference type="NCBI Taxonomy" id="563466"/>
    <lineage>
        <taxon>Eukaryota</taxon>
        <taxon>Fungi</taxon>
        <taxon>Dikarya</taxon>
        <taxon>Ascomycota</taxon>
        <taxon>Pezizomycotina</taxon>
        <taxon>Sordariomycetes</taxon>
        <taxon>Hypocreomycetidae</taxon>
        <taxon>Microascales</taxon>
        <taxon>Microascaceae</taxon>
        <taxon>Scedosporium</taxon>
    </lineage>
</organism>
<evidence type="ECO:0000313" key="6">
    <source>
        <dbReference type="Proteomes" id="UP000028545"/>
    </source>
</evidence>
<sequence>MSNTNPNALPLDEARAFNPVFVVYFLICTGLSIFFLLYFNRVFAWLAAYGIRTWTWHRYRIYIDFQALQISFLGGRVFFTGLRYHGNNETFHVQNGHITWNYWLRRVRDVDISTKSTSPHEADEKRQNSSLPCRVNVSLNGLEWFVYNRSPVYDGILKNLSDDKPPTDLGTEDSAEEKTGKVGQSGTEGASIPQYGILSSPDNVQACEEPGDCDDSVSSESSDLPFLIQLFPIHVECRTAALVMGNENTKAVLVIKTGEASGDIDAAESGSVDLYRQLFKFNFRHPVVEMRPNEDYTEDQESRATRGKRPVQNIPPIKKRAFLLRTGRRLTKRLRNMVPFWRKSVESLSPIRNEGPLPTRPPGTDGWQGLSRYLNDDMEDKARWASVEYAANTTIIDSPSATVALFWDVPAKITQAADQSVENINGDDTPPAWGIHLSIQGGTVNYGPWADRQRAELQRFFFPAACKDAIPAQRLKVGDYRVATKFTLFVELDKEVTIRVPTKEPSKNWRFKSTVLPTQQNQPTQKRKERNREKKLNTNDPSRIRPAGWLDLRVSANATISFAMDMFAGSAGYSTTVDLDLPETELSSSVNHELLWRSGPQRISCDLSSPLKWNTLRTWRFDISSDNLDLFLLREHVFLLIDLVDDWTTGPPPDYLVFTPFKYNINLDFNNVKVFFNVNDANVINNPTSLDENTYLILSSKLLSASVSIPIDTFRPPKNAIPFEIKADALEASLHLPLSNTQATFLRSKTIGRAENAVISGEYHYNATTSPANTDTLIANISGQSPTVTAYGFLVRYLLSLKDNYFGDHVHFRTLEEYQKSLRQEPDSAAAQNSHPPHQISNDLDVILNLRVDDPRLLVPANIYDASNNIQIETASLGIDLRFTNYYMDLEFSVSPLNLSLGVGELGDDGSPTEAVSSTQLFIDGIRVYGNRLFGLPPTEPTYLCNWDLSVGSITGECTAEFLTSLARGGKAFLFGFDDEENALVPYSSLIFYDVTFLRVMVESVKVWLHVDEAAFLFSTESISVSFNDWARTHYSKRGNVNIPNVQLACFDSETAARHKSRHRHDITPEALLHTSVHVALIGRKFEFSQERKLQQELVRREDQRTHRTQFLLLPGLPLDEFNPTRIDPPAQVVPPMPEPISETLPQDDGKSETTTGTLSMPMPSIRRQSSFLSLSSASQKSVVRTDPSRSRSRGKASFVRARPERSAMHLREFSTSSERHSAFYSASGENIYGDSVRPSVVTFSSQYYPPHFPLENLQPDTSDTAIPSVETEDADSFGTLELDLEDIDPEILSEDHIYSSFIIEFPTGISGFLNPVSARYVASLLSALQPTSPEDVLDGLQMSSMTEIVDLKNLAKVRGEITDIMIKLPSANIRFINSTDVGFQRTTSPAHDQYDALCRNVALVTRGTTKWDDPFKPETKESRRSLHLRLGSAEITVSERFPEMNETQPAVMAQIEQAVVSVGSRDVTYIDATIGAIRATTASGKIDYLAGLIHRTNLMVSEMEHLFSDVLSKTEDRLRYFIHHLAVLSKQTGDASFFTRPSAVLRCVESHLRTFDSWKLILRLRQIWSEMSIEEQEALYLACWASHPTPPENAAAETMDAFQKWRSWDLGDLEESVLLKMVFDLPDRKPQMQDSLPLLGACQIDEIELVLDPGPKENKTTILDLTARLERSNKRHDVSQDLQDVEGQLTVLNIYCDEAAININWELCELANNVLRLYSETLAAEESPSRSPPPGSEVGSPSPRKPESLHVVVSLGNGALAVDTINLSAKTLAHGLTVSFLSHDVEAGGSSSNLLVNCDGITSRLHGRSELLGMVQLRQPSLFASHQMQEVDSVNSHTVKSTASSRSLTLIVKQDPIALLEVLDLLVRDEAMQLYRLKDQLPSSSPKPKRRSKQIAERLSAYRVNVALFLDEYKISAPLLQSLTYNVSGVVSRAAIAANFGKELIFDFDISENSHEIQIEVNNEPRSISLLSIPPTNGRLTSHIGDSEHALALFASMELMQLDASAVYSLLKALNRPEISNTIHDIQEQVQSITAHMDDLFEPDTVVQATPVSPTKSRTVYTVHLTLAGLEIAGTTPLDSRTQPEAQLLACLNRMHFEMSNQVEARGPILEHPELHVHLGEILFDLRKGREGEMKSCGNVSFSALISATTRPGTDGEDERAFSFRSDGFEINLSPETISTLVDVLGYLGDKIKDLDTSRELEYLRKLRQSTPKIAINDEEEADGADFIDSFLSSIVYQFEVHNAQMTWLIMDGFETPRPGEEDLVLSVQLLEFGTRKTKSARLAIQNFQLQMVPAGSDPSVRSHHSALLPEVVFNVAYFSTPDARRLAFQAVGKSLDLRLTSGFIIPASYLKNSIGLSVKNVQQASQNWNTGISSTKPDEPAAARNILGAKRLESILVDADFAGAVVHVSAKKPGESQKPHNRGGRAGAGGKYGQFSDDTGGSMSLRSPGLAWKMEFRDNGKDDPSLYGEVKIEESSNVLHPSVVPLFMDITSSIKDVVSSDEENPATIPVPTSSPKQGEEERLLTADTDEVLGRLRLNLGMRICKQEFTLSCQPIARVSATTHFEDIYLTVNTVRSSEAGNFLAISSTISNLQASVQHVYSRESTGSFEVESIVLSLMNSKHFSGRSGVSAILKVSPMKVAINAKQLQDFLLFREIWYPADIRRTSVAPVAKLQTETSQGHLVQRYQQVAATAAFPWTATIAISSLEISLDLGQAIGRSVFAINDFWVSSKKTSDWEQNLCLGFDRVGADCTGRLSGFVALQDFRLRTSIQWPMREQALNETPLVQASISFSQFRLKAAFDYQAFLVADITSLEFLMYNVRRSMAGGGDRLVAIFDGDAIQVFGTTTSAAQAVALYQGIQKLIQERKGNFETSLREIERFMRRTPSSLVSTSQQSSQLPKLPGDDTLSKSPISLDTDVVVTLKALNLGVFPSTFSDHQVFKMEALDAQARFAANVVQRRVHSILDLTLGQLRIGLAGVRNIDAPKTLNEISVEDVVERATGSRGGTILKVPRVHATMETWQSPKGKRIDYIFKSAFEGKVEVGWNYSRISYIRGMWANHSKTLEQTWGKELAVISIKVTGVPDGQGGEEGEGGEGASGRQKQKKITAEVNVPQSKYEYVALEEPVIETPQLRDMGEATPPLEWIGLHRDRLPNLTHQIVIVSLLELAGEVEDAYARILGSS</sequence>
<dbReference type="Pfam" id="PF21678">
    <property type="entry name" value="Csf1_N"/>
    <property type="match status" value="1"/>
</dbReference>
<evidence type="ECO:0000259" key="3">
    <source>
        <dbReference type="Pfam" id="PF21678"/>
    </source>
</evidence>
<dbReference type="VEuPathDB" id="FungiDB:SAPIO_CDS7229"/>
<feature type="transmembrane region" description="Helical" evidence="2">
    <location>
        <begin position="20"/>
        <end position="40"/>
    </location>
</feature>
<dbReference type="PANTHER" id="PTHR32085">
    <property type="entry name" value="PROTEIN CSF1"/>
    <property type="match status" value="1"/>
</dbReference>
<dbReference type="OrthoDB" id="10051416at2759"/>
<feature type="region of interest" description="Disordered" evidence="1">
    <location>
        <begin position="3084"/>
        <end position="3107"/>
    </location>
</feature>
<dbReference type="Proteomes" id="UP000028545">
    <property type="component" value="Unassembled WGS sequence"/>
</dbReference>
<dbReference type="EMBL" id="JOWA01000110">
    <property type="protein sequence ID" value="KEZ41151.1"/>
    <property type="molecule type" value="Genomic_DNA"/>
</dbReference>
<evidence type="ECO:0000256" key="2">
    <source>
        <dbReference type="SAM" id="Phobius"/>
    </source>
</evidence>
<feature type="region of interest" description="Disordered" evidence="1">
    <location>
        <begin position="1725"/>
        <end position="1748"/>
    </location>
</feature>
<dbReference type="GO" id="GO:0016020">
    <property type="term" value="C:membrane"/>
    <property type="evidence" value="ECO:0007669"/>
    <property type="project" value="InterPro"/>
</dbReference>
<feature type="compositionally biased region" description="Basic and acidic residues" evidence="1">
    <location>
        <begin position="292"/>
        <end position="304"/>
    </location>
</feature>
<evidence type="ECO:0000256" key="1">
    <source>
        <dbReference type="SAM" id="MobiDB-lite"/>
    </source>
</evidence>
<feature type="compositionally biased region" description="Polar residues" evidence="1">
    <location>
        <begin position="515"/>
        <end position="524"/>
    </location>
</feature>
<accession>A0A084G1D9</accession>
<evidence type="ECO:0000259" key="4">
    <source>
        <dbReference type="Pfam" id="PF25038"/>
    </source>
</evidence>
<keyword evidence="2" id="KW-1133">Transmembrane helix</keyword>
<feature type="compositionally biased region" description="Low complexity" evidence="1">
    <location>
        <begin position="1165"/>
        <end position="1182"/>
    </location>
</feature>
<name>A0A084G1D9_PSEDA</name>
<dbReference type="RefSeq" id="XP_016640950.1">
    <property type="nucleotide sequence ID" value="XM_016789123.1"/>
</dbReference>
<feature type="compositionally biased region" description="Low complexity" evidence="1">
    <location>
        <begin position="2887"/>
        <end position="2901"/>
    </location>
</feature>
<dbReference type="PANTHER" id="PTHR32085:SF3">
    <property type="entry name" value="PROTEIN CSF1"/>
    <property type="match status" value="1"/>
</dbReference>